<accession>A0AAD9PEQ2</accession>
<dbReference type="CDD" id="cd05250">
    <property type="entry name" value="CC3_like_SDR_a"/>
    <property type="match status" value="1"/>
</dbReference>
<organism evidence="4 5">
    <name type="scientific">Ridgeia piscesae</name>
    <name type="common">Tubeworm</name>
    <dbReference type="NCBI Taxonomy" id="27915"/>
    <lineage>
        <taxon>Eukaryota</taxon>
        <taxon>Metazoa</taxon>
        <taxon>Spiralia</taxon>
        <taxon>Lophotrochozoa</taxon>
        <taxon>Annelida</taxon>
        <taxon>Polychaeta</taxon>
        <taxon>Sedentaria</taxon>
        <taxon>Canalipalpata</taxon>
        <taxon>Sabellida</taxon>
        <taxon>Siboglinidae</taxon>
        <taxon>Ridgeia</taxon>
    </lineage>
</organism>
<dbReference type="Pfam" id="PF13460">
    <property type="entry name" value="NAD_binding_10"/>
    <property type="match status" value="1"/>
</dbReference>
<name>A0AAD9PEQ2_RIDPI</name>
<sequence length="248" mass="26808">MSGDAEKTPVSPLVNQSAFVLGYTGEVGKEVVKELAARNPFSRVVLIGRRQVEYEDKTLAGLTQSVVDFEKLDDHADVFKNLDVGFCCLGTTRGKAGAVSNSTSSTLTISVLQPDGFVRVDHDYVMQSAKLAKAQGCKQFHVVSSQGASKDSSFLYPKVKGEVEEELKSVGLLLCDRTERRPFESVGRFLMRPVAALFPTVGSVPTSIVARAMVQMARDATGHPGVTTLENKDIHRVAGEAKQTQSTQ</sequence>
<dbReference type="GO" id="GO:0051170">
    <property type="term" value="P:import into nucleus"/>
    <property type="evidence" value="ECO:0007669"/>
    <property type="project" value="TreeGrafter"/>
</dbReference>
<comment type="caution">
    <text evidence="4">The sequence shown here is derived from an EMBL/GenBank/DDBJ whole genome shotgun (WGS) entry which is preliminary data.</text>
</comment>
<dbReference type="InterPro" id="IPR036291">
    <property type="entry name" value="NAD(P)-bd_dom_sf"/>
</dbReference>
<dbReference type="SUPFAM" id="SSF51735">
    <property type="entry name" value="NAD(P)-binding Rossmann-fold domains"/>
    <property type="match status" value="1"/>
</dbReference>
<reference evidence="4" key="1">
    <citation type="journal article" date="2023" name="Mol. Biol. Evol.">
        <title>Third-Generation Sequencing Reveals the Adaptive Role of the Epigenome in Three Deep-Sea Polychaetes.</title>
        <authorList>
            <person name="Perez M."/>
            <person name="Aroh O."/>
            <person name="Sun Y."/>
            <person name="Lan Y."/>
            <person name="Juniper S.K."/>
            <person name="Young C.R."/>
            <person name="Angers B."/>
            <person name="Qian P.Y."/>
        </authorList>
    </citation>
    <scope>NUCLEOTIDE SEQUENCE</scope>
    <source>
        <strain evidence="4">R07B-5</strain>
    </source>
</reference>
<dbReference type="EMBL" id="JAODUO010000013">
    <property type="protein sequence ID" value="KAK2193415.1"/>
    <property type="molecule type" value="Genomic_DNA"/>
</dbReference>
<dbReference type="PANTHER" id="PTHR14097:SF7">
    <property type="entry name" value="OXIDOREDUCTASE HTATIP2"/>
    <property type="match status" value="1"/>
</dbReference>
<evidence type="ECO:0000313" key="4">
    <source>
        <dbReference type="EMBL" id="KAK2193415.1"/>
    </source>
</evidence>
<dbReference type="Proteomes" id="UP001209878">
    <property type="component" value="Unassembled WGS sequence"/>
</dbReference>
<protein>
    <recommendedName>
        <fullName evidence="2">Protein HTATIP2</fullName>
    </recommendedName>
</protein>
<evidence type="ECO:0000259" key="3">
    <source>
        <dbReference type="Pfam" id="PF13460"/>
    </source>
</evidence>
<feature type="domain" description="NAD(P)-binding" evidence="3">
    <location>
        <begin position="24"/>
        <end position="153"/>
    </location>
</feature>
<keyword evidence="5" id="KW-1185">Reference proteome</keyword>
<gene>
    <name evidence="4" type="ORF">NP493_13g07006</name>
</gene>
<evidence type="ECO:0000256" key="2">
    <source>
        <dbReference type="ARBA" id="ARBA00093604"/>
    </source>
</evidence>
<dbReference type="InterPro" id="IPR016040">
    <property type="entry name" value="NAD(P)-bd_dom"/>
</dbReference>
<dbReference type="Gene3D" id="3.40.50.720">
    <property type="entry name" value="NAD(P)-binding Rossmann-like Domain"/>
    <property type="match status" value="1"/>
</dbReference>
<dbReference type="GO" id="GO:0003824">
    <property type="term" value="F:catalytic activity"/>
    <property type="evidence" value="ECO:0007669"/>
    <property type="project" value="UniProtKB-ARBA"/>
</dbReference>
<dbReference type="PANTHER" id="PTHR14097">
    <property type="entry name" value="OXIDOREDUCTASE HTATIP2"/>
    <property type="match status" value="1"/>
</dbReference>
<evidence type="ECO:0000313" key="5">
    <source>
        <dbReference type="Proteomes" id="UP001209878"/>
    </source>
</evidence>
<dbReference type="AlphaFoldDB" id="A0AAD9PEQ2"/>
<proteinExistence type="predicted"/>
<dbReference type="GO" id="GO:0005737">
    <property type="term" value="C:cytoplasm"/>
    <property type="evidence" value="ECO:0007669"/>
    <property type="project" value="TreeGrafter"/>
</dbReference>
<comment type="subunit">
    <text evidence="1">Monomer. Forms homodimers during oxidative stress. Interacts (via N-terminus) with elongation factor EEF1A1 (via middle-region); the interaction is direct and competes with EEF1A1 binding to guanyl-nucleotide exchange factor EEF1B2, thereby inhibiting GDP for GTP exchange and reactivation of EEF1A1. Interacts with nuclear transport receptors XPO4, IPO5/RANBP5, IPO7, IPO9 and KPNB1 as well as GCN1L1/GCN1 and LRPPRC probably through their HEAT repeats. Binds NCOA5/CIA.</text>
</comment>
<evidence type="ECO:0000256" key="1">
    <source>
        <dbReference type="ARBA" id="ARBA00093483"/>
    </source>
</evidence>